<proteinExistence type="predicted"/>
<protein>
    <submittedName>
        <fullName evidence="1">Uncharacterized protein</fullName>
    </submittedName>
</protein>
<dbReference type="EMBL" id="KQ241797">
    <property type="protein sequence ID" value="KNC83975.1"/>
    <property type="molecule type" value="Genomic_DNA"/>
</dbReference>
<accession>A0A0L0G4J8</accession>
<dbReference type="GeneID" id="25904299"/>
<organism evidence="1 2">
    <name type="scientific">Sphaeroforma arctica JP610</name>
    <dbReference type="NCBI Taxonomy" id="667725"/>
    <lineage>
        <taxon>Eukaryota</taxon>
        <taxon>Ichthyosporea</taxon>
        <taxon>Ichthyophonida</taxon>
        <taxon>Sphaeroforma</taxon>
    </lineage>
</organism>
<dbReference type="Pfam" id="PF14099">
    <property type="entry name" value="Polysacc_lyase"/>
    <property type="match status" value="1"/>
</dbReference>
<dbReference type="RefSeq" id="XP_014157877.1">
    <property type="nucleotide sequence ID" value="XM_014302402.1"/>
</dbReference>
<reference evidence="1 2" key="1">
    <citation type="submission" date="2011-02" db="EMBL/GenBank/DDBJ databases">
        <title>The Genome Sequence of Sphaeroforma arctica JP610.</title>
        <authorList>
            <consortium name="The Broad Institute Genome Sequencing Platform"/>
            <person name="Russ C."/>
            <person name="Cuomo C."/>
            <person name="Young S.K."/>
            <person name="Zeng Q."/>
            <person name="Gargeya S."/>
            <person name="Alvarado L."/>
            <person name="Berlin A."/>
            <person name="Chapman S.B."/>
            <person name="Chen Z."/>
            <person name="Freedman E."/>
            <person name="Gellesch M."/>
            <person name="Goldberg J."/>
            <person name="Griggs A."/>
            <person name="Gujja S."/>
            <person name="Heilman E."/>
            <person name="Heiman D."/>
            <person name="Howarth C."/>
            <person name="Mehta T."/>
            <person name="Neiman D."/>
            <person name="Pearson M."/>
            <person name="Roberts A."/>
            <person name="Saif S."/>
            <person name="Shea T."/>
            <person name="Shenoy N."/>
            <person name="Sisk P."/>
            <person name="Stolte C."/>
            <person name="Sykes S."/>
            <person name="White J."/>
            <person name="Yandava C."/>
            <person name="Burger G."/>
            <person name="Gray M.W."/>
            <person name="Holland P.W.H."/>
            <person name="King N."/>
            <person name="Lang F.B.F."/>
            <person name="Roger A.J."/>
            <person name="Ruiz-Trillo I."/>
            <person name="Haas B."/>
            <person name="Nusbaum C."/>
            <person name="Birren B."/>
        </authorList>
    </citation>
    <scope>NUCLEOTIDE SEQUENCE [LARGE SCALE GENOMIC DNA]</scope>
    <source>
        <strain evidence="1 2">JP610</strain>
    </source>
</reference>
<keyword evidence="2" id="KW-1185">Reference proteome</keyword>
<evidence type="ECO:0000313" key="2">
    <source>
        <dbReference type="Proteomes" id="UP000054560"/>
    </source>
</evidence>
<dbReference type="Proteomes" id="UP000054560">
    <property type="component" value="Unassembled WGS sequence"/>
</dbReference>
<evidence type="ECO:0000313" key="1">
    <source>
        <dbReference type="EMBL" id="KNC83975.1"/>
    </source>
</evidence>
<dbReference type="AlphaFoldDB" id="A0A0L0G4J8"/>
<dbReference type="InterPro" id="IPR025975">
    <property type="entry name" value="Polysacc_lyase"/>
</dbReference>
<gene>
    <name evidence="1" type="ORF">SARC_03795</name>
</gene>
<sequence length="245" mass="28030">MTEYTIKWGDDAFATFEQYKIRVMGQDNRDTGHKTTKHWTVVKDAKYGNVLRNDIHGEDRDGCEDPSDPTDVRNRNEITWWTDDVETKMMRAAYGDTRSYRWNLKVPNGTQSSEQKSFYVLGQIKTREGGDRSPVMSLELRHEELIVSAGIRPKQPFDEDIALVALSQIWDKWVEVTIVIYFHENDGYMKFRIADAGTGANLGEKELGNIDSWQSGDLPARICRTDDEHFQSAGDNADPRLFNGG</sequence>
<name>A0A0L0G4J8_9EUKA</name>